<evidence type="ECO:0000256" key="1">
    <source>
        <dbReference type="SAM" id="Phobius"/>
    </source>
</evidence>
<dbReference type="EMBL" id="ABYU02000030">
    <property type="protein sequence ID" value="EEX20882.1"/>
    <property type="molecule type" value="Genomic_DNA"/>
</dbReference>
<keyword evidence="1" id="KW-1133">Transmembrane helix</keyword>
<accession>C9LA84</accession>
<sequence length="276" mass="31208">MLRKLYKYDLKSVSLLLVILHAVLLVYTVIGRIGIFIAERAQAFVSPEASRLWGIAGAFYIVGFILFILAIVIATVVYLAVRIQKNLFSDEGYLTHTLPVKPTQILWSKVFVIWTWSVIDFICVMISVFTLITYKDTLPEILKGASTFFGTLFGSFGFTNWLEEVITLLAGLSQYFGFYPLLLLFAMCLGNLFKSHKIMGTLLSFFGLNIVLSFLSTMITFIIPGLSPFMQANLTQDNLSVYSGRLMIFTLVWNILFSAIFFVGSRYILTKKLNLD</sequence>
<feature type="transmembrane region" description="Helical" evidence="1">
    <location>
        <begin position="58"/>
        <end position="81"/>
    </location>
</feature>
<keyword evidence="1" id="KW-0472">Membrane</keyword>
<proteinExistence type="predicted"/>
<gene>
    <name evidence="2" type="ORF">BLAHAN_06334</name>
</gene>
<feature type="transmembrane region" description="Helical" evidence="1">
    <location>
        <begin position="12"/>
        <end position="37"/>
    </location>
</feature>
<keyword evidence="3" id="KW-1185">Reference proteome</keyword>
<feature type="transmembrane region" description="Helical" evidence="1">
    <location>
        <begin position="246"/>
        <end position="269"/>
    </location>
</feature>
<feature type="transmembrane region" description="Helical" evidence="1">
    <location>
        <begin position="205"/>
        <end position="226"/>
    </location>
</feature>
<dbReference type="RefSeq" id="WP_003022685.1">
    <property type="nucleotide sequence ID" value="NZ_CP022413.2"/>
</dbReference>
<dbReference type="KEGG" id="bhan:CGC63_12605"/>
<dbReference type="AlphaFoldDB" id="C9LA84"/>
<keyword evidence="1" id="KW-0812">Transmembrane</keyword>
<feature type="transmembrane region" description="Helical" evidence="1">
    <location>
        <begin position="111"/>
        <end position="134"/>
    </location>
</feature>
<dbReference type="HOGENOM" id="CLU_086294_0_0_9"/>
<name>C9LA84_BLAHA</name>
<comment type="caution">
    <text evidence="2">The sequence shown here is derived from an EMBL/GenBank/DDBJ whole genome shotgun (WGS) entry which is preliminary data.</text>
</comment>
<protein>
    <submittedName>
        <fullName evidence="2">Uncharacterized protein</fullName>
    </submittedName>
</protein>
<evidence type="ECO:0000313" key="2">
    <source>
        <dbReference type="EMBL" id="EEX20882.1"/>
    </source>
</evidence>
<evidence type="ECO:0000313" key="3">
    <source>
        <dbReference type="Proteomes" id="UP000003755"/>
    </source>
</evidence>
<reference evidence="2" key="1">
    <citation type="submission" date="2009-09" db="EMBL/GenBank/DDBJ databases">
        <authorList>
            <person name="Weinstock G."/>
            <person name="Sodergren E."/>
            <person name="Clifton S."/>
            <person name="Fulton L."/>
            <person name="Fulton B."/>
            <person name="Courtney L."/>
            <person name="Fronick C."/>
            <person name="Harrison M."/>
            <person name="Strong C."/>
            <person name="Farmer C."/>
            <person name="Delahaunty K."/>
            <person name="Markovic C."/>
            <person name="Hall O."/>
            <person name="Minx P."/>
            <person name="Tomlinson C."/>
            <person name="Mitreva M."/>
            <person name="Nelson J."/>
            <person name="Hou S."/>
            <person name="Wollam A."/>
            <person name="Pepin K.H."/>
            <person name="Johnson M."/>
            <person name="Bhonagiri V."/>
            <person name="Nash W.E."/>
            <person name="Warren W."/>
            <person name="Chinwalla A."/>
            <person name="Mardis E.R."/>
            <person name="Wilson R.K."/>
        </authorList>
    </citation>
    <scope>NUCLEOTIDE SEQUENCE [LARGE SCALE GENOMIC DNA]</scope>
    <source>
        <strain evidence="2">DSM 20583</strain>
    </source>
</reference>
<dbReference type="STRING" id="537007.BLAHAN_06334"/>
<dbReference type="eggNOG" id="ENOG5031W41">
    <property type="taxonomic scope" value="Bacteria"/>
</dbReference>
<feature type="transmembrane region" description="Helical" evidence="1">
    <location>
        <begin position="174"/>
        <end position="193"/>
    </location>
</feature>
<dbReference type="Proteomes" id="UP000003755">
    <property type="component" value="Unassembled WGS sequence"/>
</dbReference>
<organism evidence="2 3">
    <name type="scientific">Blautia hansenii DSM 20583</name>
    <dbReference type="NCBI Taxonomy" id="537007"/>
    <lineage>
        <taxon>Bacteria</taxon>
        <taxon>Bacillati</taxon>
        <taxon>Bacillota</taxon>
        <taxon>Clostridia</taxon>
        <taxon>Lachnospirales</taxon>
        <taxon>Lachnospiraceae</taxon>
        <taxon>Blautia</taxon>
    </lineage>
</organism>